<dbReference type="AlphaFoldDB" id="A0A6L8KEP9"/>
<evidence type="ECO:0000313" key="2">
    <source>
        <dbReference type="Proteomes" id="UP000479335"/>
    </source>
</evidence>
<proteinExistence type="predicted"/>
<reference evidence="1 2" key="1">
    <citation type="submission" date="2019-12" db="EMBL/GenBank/DDBJ databases">
        <title>Novel species isolated from a subtropical stream in China.</title>
        <authorList>
            <person name="Lu H."/>
        </authorList>
    </citation>
    <scope>NUCLEOTIDE SEQUENCE [LARGE SCALE GENOMIC DNA]</scope>
    <source>
        <strain evidence="1 2">FT135W</strain>
    </source>
</reference>
<sequence>MEQFETVEMASGGLALVLEPHAAWEEFPILSKMWISRLDAHPTTKPVMTCDECLVDVEVNGGAVLDYI</sequence>
<organism evidence="1 2">
    <name type="scientific">Duganella flavida</name>
    <dbReference type="NCBI Taxonomy" id="2692175"/>
    <lineage>
        <taxon>Bacteria</taxon>
        <taxon>Pseudomonadati</taxon>
        <taxon>Pseudomonadota</taxon>
        <taxon>Betaproteobacteria</taxon>
        <taxon>Burkholderiales</taxon>
        <taxon>Oxalobacteraceae</taxon>
        <taxon>Telluria group</taxon>
        <taxon>Duganella</taxon>
    </lineage>
</organism>
<name>A0A6L8KEP9_9BURK</name>
<evidence type="ECO:0000313" key="1">
    <source>
        <dbReference type="EMBL" id="MYM24678.1"/>
    </source>
</evidence>
<dbReference type="RefSeq" id="WP_161008144.1">
    <property type="nucleotide sequence ID" value="NZ_WWCN01000012.1"/>
</dbReference>
<dbReference type="EMBL" id="WWCN01000012">
    <property type="protein sequence ID" value="MYM24678.1"/>
    <property type="molecule type" value="Genomic_DNA"/>
</dbReference>
<accession>A0A6L8KEP9</accession>
<dbReference type="Proteomes" id="UP000479335">
    <property type="component" value="Unassembled WGS sequence"/>
</dbReference>
<comment type="caution">
    <text evidence="1">The sequence shown here is derived from an EMBL/GenBank/DDBJ whole genome shotgun (WGS) entry which is preliminary data.</text>
</comment>
<keyword evidence="2" id="KW-1185">Reference proteome</keyword>
<gene>
    <name evidence="1" type="ORF">GTP46_18740</name>
</gene>
<protein>
    <submittedName>
        <fullName evidence="1">Uncharacterized protein</fullName>
    </submittedName>
</protein>